<feature type="transmembrane region" description="Helical" evidence="1">
    <location>
        <begin position="21"/>
        <end position="39"/>
    </location>
</feature>
<keyword evidence="1" id="KW-0812">Transmembrane</keyword>
<dbReference type="InterPro" id="IPR024588">
    <property type="entry name" value="YejM_N"/>
</dbReference>
<gene>
    <name evidence="3" type="ORF">QTP81_10470</name>
</gene>
<organism evidence="3 4">
    <name type="scientific">Alteromonas arenosi</name>
    <dbReference type="NCBI Taxonomy" id="3055817"/>
    <lineage>
        <taxon>Bacteria</taxon>
        <taxon>Pseudomonadati</taxon>
        <taxon>Pseudomonadota</taxon>
        <taxon>Gammaproteobacteria</taxon>
        <taxon>Alteromonadales</taxon>
        <taxon>Alteromonadaceae</taxon>
        <taxon>Alteromonas/Salinimonas group</taxon>
        <taxon>Alteromonas</taxon>
    </lineage>
</organism>
<feature type="transmembrane region" description="Helical" evidence="1">
    <location>
        <begin position="139"/>
        <end position="160"/>
    </location>
</feature>
<keyword evidence="1" id="KW-1133">Transmembrane helix</keyword>
<proteinExistence type="predicted"/>
<protein>
    <submittedName>
        <fullName evidence="3">DUF3413 domain-containing protein</fullName>
    </submittedName>
</protein>
<dbReference type="Pfam" id="PF11893">
    <property type="entry name" value="DUF3413"/>
    <property type="match status" value="1"/>
</dbReference>
<feature type="transmembrane region" description="Helical" evidence="1">
    <location>
        <begin position="172"/>
        <end position="194"/>
    </location>
</feature>
<feature type="transmembrane region" description="Helical" evidence="1">
    <location>
        <begin position="86"/>
        <end position="108"/>
    </location>
</feature>
<keyword evidence="4" id="KW-1185">Reference proteome</keyword>
<dbReference type="InterPro" id="IPR017850">
    <property type="entry name" value="Alkaline_phosphatase_core_sf"/>
</dbReference>
<evidence type="ECO:0000313" key="3">
    <source>
        <dbReference type="EMBL" id="MDM7861022.1"/>
    </source>
</evidence>
<evidence type="ECO:0000259" key="2">
    <source>
        <dbReference type="Pfam" id="PF11893"/>
    </source>
</evidence>
<reference evidence="3 4" key="1">
    <citation type="submission" date="2023-06" db="EMBL/GenBank/DDBJ databases">
        <title>Alteromonas sp. ASW11-36 isolated from intertidal sand.</title>
        <authorList>
            <person name="Li Y."/>
        </authorList>
    </citation>
    <scope>NUCLEOTIDE SEQUENCE [LARGE SCALE GENOMIC DNA]</scope>
    <source>
        <strain evidence="3 4">ASW11-36</strain>
    </source>
</reference>
<evidence type="ECO:0000256" key="1">
    <source>
        <dbReference type="SAM" id="Phobius"/>
    </source>
</evidence>
<dbReference type="SUPFAM" id="SSF53649">
    <property type="entry name" value="Alkaline phosphatase-like"/>
    <property type="match status" value="1"/>
</dbReference>
<comment type="caution">
    <text evidence="3">The sequence shown here is derived from an EMBL/GenBank/DDBJ whole genome shotgun (WGS) entry which is preliminary data.</text>
</comment>
<evidence type="ECO:0000313" key="4">
    <source>
        <dbReference type="Proteomes" id="UP001234343"/>
    </source>
</evidence>
<sequence>MILAESPRRQRVTKLVNWGHWFALANIILALVISSVFVFSSPATGTPLGNIYLFANWFGHIGFLTFCGFVIFILPQCYWVTNPNIVKGSGTVIAAVGLALLAFDALIYNRTGFHITLSSAELVRSETQNQLSAFSWQQWAYLGLLFVVWLGFQLVLANAIWKRIDRLVKHKIGTSVTTLFVLCFVSSHAMHVWADARLYQPIIKQDNMFPLSYPATAKTLLSRYELLDLESYQQRKQLQFDPQLKSATYPLSSIFCSIDPEQSTAIFVQTDNAPIETIAALDLRQNKRFYMPSRDIQSLVHTTLFGAPEIYAQSLNDFTPVIFDMAEAFNLPVIVDTDPNLVPQPGNAVVTEDALRYVNTLIGGKLVIVFASAAEIDQWLSIPLIARSHLLIATGFDAQEPNATGTLYSSADIVDTIATTEDILPTALHMMGCEADTGLYSTGQNLLKPIRNWVVTTSGEKIILMHGELRTEIMSNGSYEITNLITGDRSTAALNTDLLSQAIKHLSRFSAPQ</sequence>
<dbReference type="EMBL" id="JAUCBP010000007">
    <property type="protein sequence ID" value="MDM7861022.1"/>
    <property type="molecule type" value="Genomic_DNA"/>
</dbReference>
<dbReference type="Proteomes" id="UP001234343">
    <property type="component" value="Unassembled WGS sequence"/>
</dbReference>
<accession>A0ABT7SXW4</accession>
<feature type="transmembrane region" description="Helical" evidence="1">
    <location>
        <begin position="51"/>
        <end position="74"/>
    </location>
</feature>
<feature type="domain" description="Inner membrane protein YejM N-terminal" evidence="2">
    <location>
        <begin position="7"/>
        <end position="256"/>
    </location>
</feature>
<dbReference type="RefSeq" id="WP_289365332.1">
    <property type="nucleotide sequence ID" value="NZ_JAUCBP010000007.1"/>
</dbReference>
<keyword evidence="1" id="KW-0472">Membrane</keyword>
<name>A0ABT7SXW4_9ALTE</name>